<dbReference type="VEuPathDB" id="VectorBase:BGLB027466"/>
<reference evidence="1" key="1">
    <citation type="submission" date="2020-05" db="UniProtKB">
        <authorList>
            <consortium name="EnsemblMetazoa"/>
        </authorList>
    </citation>
    <scope>IDENTIFICATION</scope>
    <source>
        <strain evidence="1">BB02</strain>
    </source>
</reference>
<dbReference type="VEuPathDB" id="VectorBase:BGLAX_051612"/>
<dbReference type="Proteomes" id="UP000076420">
    <property type="component" value="Unassembled WGS sequence"/>
</dbReference>
<dbReference type="EnsemblMetazoa" id="BGLB027466-RA">
    <property type="protein sequence ID" value="BGLB027466-PA"/>
    <property type="gene ID" value="BGLB027466"/>
</dbReference>
<accession>A0A2C9L617</accession>
<dbReference type="KEGG" id="bgt:106058499"/>
<name>A0A2C9L617_BIOGL</name>
<evidence type="ECO:0000313" key="1">
    <source>
        <dbReference type="EnsemblMetazoa" id="BGLB027466-PA"/>
    </source>
</evidence>
<dbReference type="AlphaFoldDB" id="A0A2C9L617"/>
<sequence>MAHSEYSKNSCQGLTQELKTSSMDCWWKNNCTVTYIPSIIVFPEKEMPPYCFGKETNVIELKYSCVENYGTLMNDVIPKVQTIQSNKGYIQAILTEEKAFHSDHLLSQIRRDVFIYIIVPPQRCLHLYHSTKRCLHLHHCTSP</sequence>
<organism evidence="1 2">
    <name type="scientific">Biomphalaria glabrata</name>
    <name type="common">Bloodfluke planorb</name>
    <name type="synonym">Freshwater snail</name>
    <dbReference type="NCBI Taxonomy" id="6526"/>
    <lineage>
        <taxon>Eukaryota</taxon>
        <taxon>Metazoa</taxon>
        <taxon>Spiralia</taxon>
        <taxon>Lophotrochozoa</taxon>
        <taxon>Mollusca</taxon>
        <taxon>Gastropoda</taxon>
        <taxon>Heterobranchia</taxon>
        <taxon>Euthyneura</taxon>
        <taxon>Panpulmonata</taxon>
        <taxon>Hygrophila</taxon>
        <taxon>Lymnaeoidea</taxon>
        <taxon>Planorbidae</taxon>
        <taxon>Biomphalaria</taxon>
    </lineage>
</organism>
<protein>
    <submittedName>
        <fullName evidence="1">Uncharacterized protein</fullName>
    </submittedName>
</protein>
<proteinExistence type="predicted"/>
<evidence type="ECO:0000313" key="2">
    <source>
        <dbReference type="Proteomes" id="UP000076420"/>
    </source>
</evidence>
<gene>
    <name evidence="1" type="primary">106058499</name>
</gene>